<evidence type="ECO:0000313" key="2">
    <source>
        <dbReference type="Proteomes" id="UP001597183"/>
    </source>
</evidence>
<accession>A0ABW4AJG8</accession>
<reference evidence="2" key="1">
    <citation type="journal article" date="2019" name="Int. J. Syst. Evol. Microbiol.">
        <title>The Global Catalogue of Microorganisms (GCM) 10K type strain sequencing project: providing services to taxonomists for standard genome sequencing and annotation.</title>
        <authorList>
            <consortium name="The Broad Institute Genomics Platform"/>
            <consortium name="The Broad Institute Genome Sequencing Center for Infectious Disease"/>
            <person name="Wu L."/>
            <person name="Ma J."/>
        </authorList>
    </citation>
    <scope>NUCLEOTIDE SEQUENCE [LARGE SCALE GENOMIC DNA]</scope>
    <source>
        <strain evidence="2">CCM 7526</strain>
    </source>
</reference>
<name>A0ABW4AJG8_9ACTN</name>
<dbReference type="Proteomes" id="UP001597183">
    <property type="component" value="Unassembled WGS sequence"/>
</dbReference>
<evidence type="ECO:0008006" key="3">
    <source>
        <dbReference type="Google" id="ProtNLM"/>
    </source>
</evidence>
<dbReference type="EMBL" id="JBHTMK010000050">
    <property type="protein sequence ID" value="MFD1371004.1"/>
    <property type="molecule type" value="Genomic_DNA"/>
</dbReference>
<protein>
    <recommendedName>
        <fullName evidence="3">Universal stress protein</fullName>
    </recommendedName>
</protein>
<comment type="caution">
    <text evidence="1">The sequence shown here is derived from an EMBL/GenBank/DDBJ whole genome shotgun (WGS) entry which is preliminary data.</text>
</comment>
<dbReference type="SUPFAM" id="SSF52402">
    <property type="entry name" value="Adenine nucleotide alpha hydrolases-like"/>
    <property type="match status" value="1"/>
</dbReference>
<dbReference type="InterPro" id="IPR014729">
    <property type="entry name" value="Rossmann-like_a/b/a_fold"/>
</dbReference>
<proteinExistence type="predicted"/>
<gene>
    <name evidence="1" type="ORF">ACFQ5G_37175</name>
</gene>
<evidence type="ECO:0000313" key="1">
    <source>
        <dbReference type="EMBL" id="MFD1371004.1"/>
    </source>
</evidence>
<organism evidence="1 2">
    <name type="scientific">Actinoplanes sichuanensis</name>
    <dbReference type="NCBI Taxonomy" id="512349"/>
    <lineage>
        <taxon>Bacteria</taxon>
        <taxon>Bacillati</taxon>
        <taxon>Actinomycetota</taxon>
        <taxon>Actinomycetes</taxon>
        <taxon>Micromonosporales</taxon>
        <taxon>Micromonosporaceae</taxon>
        <taxon>Actinoplanes</taxon>
    </lineage>
</organism>
<sequence length="191" mass="20175">MDRTLSSIATDRLAAAVLARLGDDGPDHLRRYPEWGAVEVTTQPSGPDAMAVVAAVTDDTAPCSVVGYAQHRAHTLGLRLRVTHVWSRRPPEVTDVLLASVLYNCLNPRDAAAAERAILHDPDTGRALQSLSRGARLLVLSAGTQMPRSGILGDTVISLIGHTPCPLAIVLPPPIASPAWWSGTAGKEATV</sequence>
<dbReference type="Gene3D" id="3.40.50.620">
    <property type="entry name" value="HUPs"/>
    <property type="match status" value="1"/>
</dbReference>
<dbReference type="RefSeq" id="WP_317795583.1">
    <property type="nucleotide sequence ID" value="NZ_AP028461.1"/>
</dbReference>
<keyword evidence="2" id="KW-1185">Reference proteome</keyword>